<protein>
    <submittedName>
        <fullName evidence="1">Uncharacterized protein</fullName>
    </submittedName>
</protein>
<reference evidence="1" key="1">
    <citation type="submission" date="2021-01" db="EMBL/GenBank/DDBJ databases">
        <authorList>
            <person name="Corre E."/>
            <person name="Pelletier E."/>
            <person name="Niang G."/>
            <person name="Scheremetjew M."/>
            <person name="Finn R."/>
            <person name="Kale V."/>
            <person name="Holt S."/>
            <person name="Cochrane G."/>
            <person name="Meng A."/>
            <person name="Brown T."/>
            <person name="Cohen L."/>
        </authorList>
    </citation>
    <scope>NUCLEOTIDE SEQUENCE</scope>
    <source>
        <strain evidence="1">GSO104</strain>
    </source>
</reference>
<gene>
    <name evidence="1" type="ORF">DBRI00130_LOCUS4349</name>
</gene>
<dbReference type="SUPFAM" id="SSF109998">
    <property type="entry name" value="Triger factor/SurA peptide-binding domain-like"/>
    <property type="match status" value="1"/>
</dbReference>
<dbReference type="InterPro" id="IPR027304">
    <property type="entry name" value="Trigger_fact/SurA_dom_sf"/>
</dbReference>
<name>A0A7S4QLS7_9STRA</name>
<sequence>MAKQKEGDIKLEAVYAEPIKDLKKVLKESGYKVSSKELDQLQANIIRDIQKDFDKYESDIKEDIGQNILARYLPERMLIQRGVKSDKQVNAALDLIKDGEKFDKILARTGNVREGIVGGSTFNTAAAGKLLDEDEFAAKFSLKW</sequence>
<organism evidence="1">
    <name type="scientific">Ditylum brightwellii</name>
    <dbReference type="NCBI Taxonomy" id="49249"/>
    <lineage>
        <taxon>Eukaryota</taxon>
        <taxon>Sar</taxon>
        <taxon>Stramenopiles</taxon>
        <taxon>Ochrophyta</taxon>
        <taxon>Bacillariophyta</taxon>
        <taxon>Mediophyceae</taxon>
        <taxon>Lithodesmiophycidae</taxon>
        <taxon>Lithodesmiales</taxon>
        <taxon>Lithodesmiaceae</taxon>
        <taxon>Ditylum</taxon>
    </lineage>
</organism>
<dbReference type="EMBL" id="HBNS01005344">
    <property type="protein sequence ID" value="CAE4586817.1"/>
    <property type="molecule type" value="Transcribed_RNA"/>
</dbReference>
<proteinExistence type="predicted"/>
<accession>A0A7S4QLS7</accession>
<dbReference type="AlphaFoldDB" id="A0A7S4QLS7"/>
<evidence type="ECO:0000313" key="1">
    <source>
        <dbReference type="EMBL" id="CAE4586817.1"/>
    </source>
</evidence>